<dbReference type="GeneID" id="60590416"/>
<proteinExistence type="predicted"/>
<accession>A0A7T3KUX9</accession>
<name>A0A7T3KUX9_9EURY</name>
<keyword evidence="1" id="KW-0812">Transmembrane</keyword>
<dbReference type="AlphaFoldDB" id="A0A7T3KUX9"/>
<dbReference type="RefSeq" id="WP_198061389.1">
    <property type="nucleotide sequence ID" value="NZ_CP065856.1"/>
</dbReference>
<protein>
    <submittedName>
        <fullName evidence="2">Uncharacterized protein</fullName>
    </submittedName>
</protein>
<keyword evidence="3" id="KW-1185">Reference proteome</keyword>
<gene>
    <name evidence="2" type="ORF">I7X12_17945</name>
</gene>
<keyword evidence="1" id="KW-1133">Transmembrane helix</keyword>
<keyword evidence="1" id="KW-0472">Membrane</keyword>
<dbReference type="EMBL" id="CP065856">
    <property type="protein sequence ID" value="QPV62589.1"/>
    <property type="molecule type" value="Genomic_DNA"/>
</dbReference>
<dbReference type="KEGG" id="hlt:I7X12_17945"/>
<evidence type="ECO:0000313" key="2">
    <source>
        <dbReference type="EMBL" id="QPV62589.1"/>
    </source>
</evidence>
<sequence length="339" mass="37502">MFDTADGESGVLGVSTPVGVTLMVVIVVLLATLVTVTTTDLARSTQDSAQVHGVGTFDVQFLESGNDSLRISPDTLRNEDSTYVLEVNDNRVYRWDGHEPLEFTCLYPGDHIEIVSKEGETTYPVRDYRMERGLSCERIRALPEKFEYAYIEDQTGLDKVRVQPEFTFGIEIDPDGPDDDNFGGSYVSDVGKIPVTNQFHYIRKYDKSIEGVPPPVWVIVMTDNVHKTGNAGGLNWTDDPDKAYGKDAYTIQDTGSTNEIDPITDSSTEPTNDIYMVFKPGCSGSRLKIIDVVAGYNNRIYVNGQVAVSDTYDYSEYNTSRTEPPVELNAPAVNCPTSP</sequence>
<dbReference type="OrthoDB" id="235436at2157"/>
<evidence type="ECO:0000313" key="3">
    <source>
        <dbReference type="Proteomes" id="UP000595001"/>
    </source>
</evidence>
<reference evidence="2 3" key="1">
    <citation type="submission" date="2020-12" db="EMBL/GenBank/DDBJ databases">
        <title>Halosimplex halophilum sp. nov. and Halosimplex salinum sp. nov., two new members of the genus Halosimplex.</title>
        <authorList>
            <person name="Cui H.L."/>
        </authorList>
    </citation>
    <scope>NUCLEOTIDE SEQUENCE [LARGE SCALE GENOMIC DNA]</scope>
    <source>
        <strain evidence="2 3">YGH94</strain>
    </source>
</reference>
<feature type="transmembrane region" description="Helical" evidence="1">
    <location>
        <begin position="12"/>
        <end position="36"/>
    </location>
</feature>
<organism evidence="2 3">
    <name type="scientific">Halosimplex litoreum</name>
    <dbReference type="NCBI Taxonomy" id="1198301"/>
    <lineage>
        <taxon>Archaea</taxon>
        <taxon>Methanobacteriati</taxon>
        <taxon>Methanobacteriota</taxon>
        <taxon>Stenosarchaea group</taxon>
        <taxon>Halobacteria</taxon>
        <taxon>Halobacteriales</taxon>
        <taxon>Haloarculaceae</taxon>
        <taxon>Halosimplex</taxon>
    </lineage>
</organism>
<evidence type="ECO:0000256" key="1">
    <source>
        <dbReference type="SAM" id="Phobius"/>
    </source>
</evidence>
<dbReference type="Proteomes" id="UP000595001">
    <property type="component" value="Chromosome"/>
</dbReference>